<dbReference type="PANTHER" id="PTHR43736">
    <property type="entry name" value="ADP-RIBOSE PYROPHOSPHATASE"/>
    <property type="match status" value="1"/>
</dbReference>
<dbReference type="Gene3D" id="3.90.79.10">
    <property type="entry name" value="Nucleoside Triphosphate Pyrophosphohydrolase"/>
    <property type="match status" value="1"/>
</dbReference>
<evidence type="ECO:0000313" key="3">
    <source>
        <dbReference type="Proteomes" id="UP001349343"/>
    </source>
</evidence>
<organism evidence="2 3">
    <name type="scientific">phage Lak_Megaphage_RVC_JS4_GC31</name>
    <dbReference type="NCBI Taxonomy" id="3109228"/>
    <lineage>
        <taxon>Viruses</taxon>
        <taxon>Duplodnaviria</taxon>
        <taxon>Heunggongvirae</taxon>
        <taxon>Uroviricota</taxon>
        <taxon>Caudoviricetes</taxon>
        <taxon>Caudoviricetes code 15 clade</taxon>
    </lineage>
</organism>
<dbReference type="SUPFAM" id="SSF55811">
    <property type="entry name" value="Nudix"/>
    <property type="match status" value="1"/>
</dbReference>
<dbReference type="InterPro" id="IPR000086">
    <property type="entry name" value="NUDIX_hydrolase_dom"/>
</dbReference>
<name>A0ABZ0Z557_9CAUD</name>
<protein>
    <submittedName>
        <fullName evidence="2">MutT/NUDIX hydrolase</fullName>
    </submittedName>
</protein>
<evidence type="ECO:0000259" key="1">
    <source>
        <dbReference type="PROSITE" id="PS51462"/>
    </source>
</evidence>
<evidence type="ECO:0000313" key="2">
    <source>
        <dbReference type="EMBL" id="WQJ53143.1"/>
    </source>
</evidence>
<dbReference type="Proteomes" id="UP001349343">
    <property type="component" value="Segment"/>
</dbReference>
<proteinExistence type="predicted"/>
<reference evidence="2 3" key="1">
    <citation type="submission" date="2023-11" db="EMBL/GenBank/DDBJ databases">
        <authorList>
            <person name="Cook R."/>
            <person name="Crisci M."/>
            <person name="Pye H."/>
            <person name="Adriaenssens E."/>
            <person name="Santini J."/>
        </authorList>
    </citation>
    <scope>NUCLEOTIDE SEQUENCE [LARGE SCALE GENOMIC DNA]</scope>
    <source>
        <strain evidence="2">Lak_Megaphage_RVC_JS4_GC31</strain>
    </source>
</reference>
<dbReference type="Pfam" id="PF00293">
    <property type="entry name" value="NUDIX"/>
    <property type="match status" value="1"/>
</dbReference>
<dbReference type="EMBL" id="OR769222">
    <property type="protein sequence ID" value="WQJ53143.1"/>
    <property type="molecule type" value="Genomic_DNA"/>
</dbReference>
<dbReference type="PANTHER" id="PTHR43736:SF1">
    <property type="entry name" value="DIHYDRONEOPTERIN TRIPHOSPHATE DIPHOSPHATASE"/>
    <property type="match status" value="1"/>
</dbReference>
<keyword evidence="2" id="KW-0378">Hydrolase</keyword>
<accession>A0ABZ0Z557</accession>
<dbReference type="InterPro" id="IPR015797">
    <property type="entry name" value="NUDIX_hydrolase-like_dom_sf"/>
</dbReference>
<sequence length="169" mass="19249">MRNFPFEHDGNTYWYSRSLAVCTCVYCKDSEGNWCALINKRGSGAPTSVGKWCVPSGYLDFDEDLTQCGMRETYEETGVIIPRVLMNFHAINSIPSMSKSQNVIVIYYAVLPGTIDDYELTSEHAEKDEVDEIMFIPLSMIFTTDIEFAFNNDNILLDVYNKHIVNNAK</sequence>
<dbReference type="GO" id="GO:0016787">
    <property type="term" value="F:hydrolase activity"/>
    <property type="evidence" value="ECO:0007669"/>
    <property type="project" value="UniProtKB-KW"/>
</dbReference>
<dbReference type="CDD" id="cd02883">
    <property type="entry name" value="NUDIX_Hydrolase"/>
    <property type="match status" value="1"/>
</dbReference>
<feature type="domain" description="Nudix hydrolase" evidence="1">
    <location>
        <begin position="16"/>
        <end position="161"/>
    </location>
</feature>
<keyword evidence="3" id="KW-1185">Reference proteome</keyword>
<dbReference type="PROSITE" id="PS51462">
    <property type="entry name" value="NUDIX"/>
    <property type="match status" value="1"/>
</dbReference>